<gene>
    <name evidence="1" type="ORF">PTTG_28868</name>
</gene>
<dbReference type="Proteomes" id="UP000005240">
    <property type="component" value="Unassembled WGS sequence"/>
</dbReference>
<evidence type="ECO:0000313" key="1">
    <source>
        <dbReference type="EMBL" id="OAV88948.1"/>
    </source>
</evidence>
<evidence type="ECO:0000313" key="2">
    <source>
        <dbReference type="EnsemblFungi" id="PTTG_28868-t43_1-p1"/>
    </source>
</evidence>
<reference evidence="1" key="2">
    <citation type="submission" date="2016-05" db="EMBL/GenBank/DDBJ databases">
        <title>Comparative analysis highlights variable genome content of wheat rusts and divergence of the mating loci.</title>
        <authorList>
            <person name="Cuomo C.A."/>
            <person name="Bakkeren G."/>
            <person name="Szabo L."/>
            <person name="Khalil H."/>
            <person name="Joly D."/>
            <person name="Goldberg J."/>
            <person name="Young S."/>
            <person name="Zeng Q."/>
            <person name="Fellers J."/>
        </authorList>
    </citation>
    <scope>NUCLEOTIDE SEQUENCE [LARGE SCALE GENOMIC DNA]</scope>
    <source>
        <strain evidence="1">1-1 BBBD Race 1</strain>
    </source>
</reference>
<sequence>MPYHRPEPDSFIEILHHESPHKLTFKGAVKILQIARVELAGGEPIINYTVEIKPRRTVLSRYLNLYPDIPKEPIELTAPCLEEFGHNLQAGTTYIVRGLIEYDHFDGMTWQINPLLARARSPVLCGYLINRMIVIGVRRVTDVIETTDKEDTVIAQHKLIINIRLQDTPIGVNLRLVMTHSDAPVQLRGGYMPGVEVRFRGYLTAPEKADKIMRVEVIQHGPPYHA</sequence>
<dbReference type="VEuPathDB" id="FungiDB:PTTG_28868"/>
<evidence type="ECO:0000313" key="3">
    <source>
        <dbReference type="Proteomes" id="UP000005240"/>
    </source>
</evidence>
<dbReference type="AlphaFoldDB" id="A0A180G8Y3"/>
<reference evidence="1" key="1">
    <citation type="submission" date="2009-11" db="EMBL/GenBank/DDBJ databases">
        <authorList>
            <consortium name="The Broad Institute Genome Sequencing Platform"/>
            <person name="Ward D."/>
            <person name="Feldgarden M."/>
            <person name="Earl A."/>
            <person name="Young S.K."/>
            <person name="Zeng Q."/>
            <person name="Koehrsen M."/>
            <person name="Alvarado L."/>
            <person name="Berlin A."/>
            <person name="Bochicchio J."/>
            <person name="Borenstein D."/>
            <person name="Chapman S.B."/>
            <person name="Chen Z."/>
            <person name="Engels R."/>
            <person name="Freedman E."/>
            <person name="Gellesch M."/>
            <person name="Goldberg J."/>
            <person name="Griggs A."/>
            <person name="Gujja S."/>
            <person name="Heilman E."/>
            <person name="Heiman D."/>
            <person name="Hepburn T."/>
            <person name="Howarth C."/>
            <person name="Jen D."/>
            <person name="Larson L."/>
            <person name="Lewis B."/>
            <person name="Mehta T."/>
            <person name="Park D."/>
            <person name="Pearson M."/>
            <person name="Roberts A."/>
            <person name="Saif S."/>
            <person name="Shea T."/>
            <person name="Shenoy N."/>
            <person name="Sisk P."/>
            <person name="Stolte C."/>
            <person name="Sykes S."/>
            <person name="Thomson T."/>
            <person name="Walk T."/>
            <person name="White J."/>
            <person name="Yandava C."/>
            <person name="Izard J."/>
            <person name="Baranova O.V."/>
            <person name="Blanton J.M."/>
            <person name="Tanner A.C."/>
            <person name="Dewhirst F.E."/>
            <person name="Haas B."/>
            <person name="Nusbaum C."/>
            <person name="Birren B."/>
        </authorList>
    </citation>
    <scope>NUCLEOTIDE SEQUENCE [LARGE SCALE GENOMIC DNA]</scope>
    <source>
        <strain evidence="1">1-1 BBBD Race 1</strain>
    </source>
</reference>
<dbReference type="EnsemblFungi" id="PTTG_28868-t43_1">
    <property type="protein sequence ID" value="PTTG_28868-t43_1-p1"/>
    <property type="gene ID" value="PTTG_28868"/>
</dbReference>
<reference evidence="2" key="4">
    <citation type="submission" date="2025-05" db="UniProtKB">
        <authorList>
            <consortium name="EnsemblFungi"/>
        </authorList>
    </citation>
    <scope>IDENTIFICATION</scope>
    <source>
        <strain evidence="2">isolate 1-1 / race 1 (BBBD)</strain>
    </source>
</reference>
<organism evidence="1">
    <name type="scientific">Puccinia triticina (isolate 1-1 / race 1 (BBBD))</name>
    <name type="common">Brown leaf rust fungus</name>
    <dbReference type="NCBI Taxonomy" id="630390"/>
    <lineage>
        <taxon>Eukaryota</taxon>
        <taxon>Fungi</taxon>
        <taxon>Dikarya</taxon>
        <taxon>Basidiomycota</taxon>
        <taxon>Pucciniomycotina</taxon>
        <taxon>Pucciniomycetes</taxon>
        <taxon>Pucciniales</taxon>
        <taxon>Pucciniaceae</taxon>
        <taxon>Puccinia</taxon>
    </lineage>
</organism>
<proteinExistence type="predicted"/>
<keyword evidence="3" id="KW-1185">Reference proteome</keyword>
<reference evidence="2 3" key="3">
    <citation type="journal article" date="2017" name="G3 (Bethesda)">
        <title>Comparative analysis highlights variable genome content of wheat rusts and divergence of the mating loci.</title>
        <authorList>
            <person name="Cuomo C.A."/>
            <person name="Bakkeren G."/>
            <person name="Khalil H.B."/>
            <person name="Panwar V."/>
            <person name="Joly D."/>
            <person name="Linning R."/>
            <person name="Sakthikumar S."/>
            <person name="Song X."/>
            <person name="Adiconis X."/>
            <person name="Fan L."/>
            <person name="Goldberg J.M."/>
            <person name="Levin J.Z."/>
            <person name="Young S."/>
            <person name="Zeng Q."/>
            <person name="Anikster Y."/>
            <person name="Bruce M."/>
            <person name="Wang M."/>
            <person name="Yin C."/>
            <person name="McCallum B."/>
            <person name="Szabo L.J."/>
            <person name="Hulbert S."/>
            <person name="Chen X."/>
            <person name="Fellers J.P."/>
        </authorList>
    </citation>
    <scope>NUCLEOTIDE SEQUENCE</scope>
    <source>
        <strain evidence="3">Isolate 1-1 / race 1 (BBBD)</strain>
        <strain evidence="2">isolate 1-1 / race 1 (BBBD)</strain>
    </source>
</reference>
<accession>A0A180G8Y3</accession>
<dbReference type="EMBL" id="ADAS02000147">
    <property type="protein sequence ID" value="OAV88948.1"/>
    <property type="molecule type" value="Genomic_DNA"/>
</dbReference>
<protein>
    <submittedName>
        <fullName evidence="1 2">Uncharacterized protein</fullName>
    </submittedName>
</protein>
<name>A0A180G8Y3_PUCT1</name>